<organism evidence="1 2">
    <name type="scientific">Segatella buccae</name>
    <dbReference type="NCBI Taxonomy" id="28126"/>
    <lineage>
        <taxon>Bacteria</taxon>
        <taxon>Pseudomonadati</taxon>
        <taxon>Bacteroidota</taxon>
        <taxon>Bacteroidia</taxon>
        <taxon>Bacteroidales</taxon>
        <taxon>Prevotellaceae</taxon>
        <taxon>Segatella</taxon>
    </lineage>
</organism>
<protein>
    <submittedName>
        <fullName evidence="1">Uncharacterized protein</fullName>
    </submittedName>
</protein>
<dbReference type="EMBL" id="UGTJ01000001">
    <property type="protein sequence ID" value="SUB79793.1"/>
    <property type="molecule type" value="Genomic_DNA"/>
</dbReference>
<reference evidence="1 2" key="1">
    <citation type="submission" date="2018-06" db="EMBL/GenBank/DDBJ databases">
        <authorList>
            <consortium name="Pathogen Informatics"/>
            <person name="Doyle S."/>
        </authorList>
    </citation>
    <scope>NUCLEOTIDE SEQUENCE [LARGE SCALE GENOMIC DNA]</scope>
    <source>
        <strain evidence="1 2">NCTC13063</strain>
    </source>
</reference>
<comment type="caution">
    <text evidence="1">The sequence shown here is derived from an EMBL/GenBank/DDBJ whole genome shotgun (WGS) entry which is preliminary data.</text>
</comment>
<accession>A0AAQ1ZIZ2</accession>
<sequence length="41" mass="4505">MSRSYNKEAHVPSPLGEGTGARLLLSPFFSPTQFGGFLFFL</sequence>
<evidence type="ECO:0000313" key="2">
    <source>
        <dbReference type="Proteomes" id="UP000255283"/>
    </source>
</evidence>
<name>A0AAQ1ZIZ2_9BACT</name>
<gene>
    <name evidence="1" type="ORF">NCTC13063_01064</name>
</gene>
<evidence type="ECO:0000313" key="1">
    <source>
        <dbReference type="EMBL" id="SUB79793.1"/>
    </source>
</evidence>
<dbReference type="AlphaFoldDB" id="A0AAQ1ZIZ2"/>
<proteinExistence type="predicted"/>
<dbReference type="Proteomes" id="UP000255283">
    <property type="component" value="Unassembled WGS sequence"/>
</dbReference>